<organism evidence="1 2">
    <name type="scientific">Actinomadura rubrisoli</name>
    <dbReference type="NCBI Taxonomy" id="2530368"/>
    <lineage>
        <taxon>Bacteria</taxon>
        <taxon>Bacillati</taxon>
        <taxon>Actinomycetota</taxon>
        <taxon>Actinomycetes</taxon>
        <taxon>Streptosporangiales</taxon>
        <taxon>Thermomonosporaceae</taxon>
        <taxon>Actinomadura</taxon>
    </lineage>
</organism>
<dbReference type="InterPro" id="IPR046175">
    <property type="entry name" value="DUF6177"/>
</dbReference>
<evidence type="ECO:0000313" key="1">
    <source>
        <dbReference type="EMBL" id="TDD65745.1"/>
    </source>
</evidence>
<accession>A0A4R5A2Q9</accession>
<reference evidence="1 2" key="1">
    <citation type="submission" date="2019-03" db="EMBL/GenBank/DDBJ databases">
        <title>Draft genome sequences of novel Actinobacteria.</title>
        <authorList>
            <person name="Sahin N."/>
            <person name="Ay H."/>
            <person name="Saygin H."/>
        </authorList>
    </citation>
    <scope>NUCLEOTIDE SEQUENCE [LARGE SCALE GENOMIC DNA]</scope>
    <source>
        <strain evidence="1 2">H3C3</strain>
    </source>
</reference>
<proteinExistence type="predicted"/>
<name>A0A4R5A2Q9_9ACTN</name>
<dbReference type="EMBL" id="SMKU01000403">
    <property type="protein sequence ID" value="TDD65745.1"/>
    <property type="molecule type" value="Genomic_DNA"/>
</dbReference>
<dbReference type="Proteomes" id="UP000294513">
    <property type="component" value="Unassembled WGS sequence"/>
</dbReference>
<keyword evidence="2" id="KW-1185">Reference proteome</keyword>
<dbReference type="OrthoDB" id="5103427at2"/>
<gene>
    <name evidence="1" type="ORF">E1298_41080</name>
</gene>
<protein>
    <submittedName>
        <fullName evidence="1">Uncharacterized protein</fullName>
    </submittedName>
</protein>
<evidence type="ECO:0000313" key="2">
    <source>
        <dbReference type="Proteomes" id="UP000294513"/>
    </source>
</evidence>
<dbReference type="Pfam" id="PF19674">
    <property type="entry name" value="DUF6177"/>
    <property type="match status" value="1"/>
</dbReference>
<dbReference type="AlphaFoldDB" id="A0A4R5A2Q9"/>
<comment type="caution">
    <text evidence="1">The sequence shown here is derived from an EMBL/GenBank/DDBJ whole genome shotgun (WGS) entry which is preliminary data.</text>
</comment>
<sequence length="297" mass="32311">MVVLQDRPVIALSAALAEALDECERTGRTLQIVTDHHSRVTVPVRTMVTAKNAQWVVHDGSGYYEALTGHPMHWDGKSFARVPDASDYAPAYLTRPTAPIGSQLVLTFQAHHTPQNPLGGQVDHFMRLLTGQPPIGWGATEPLEHLWDPQALTTHILTSNAPRLIAVGGGRRPAMATLEFTGTTELTTLTIGYKPDDPPPVAQVPSLIDVLTSENPITSLLAQLTPGRPDLTTEPRWSGASAPIGLAATGSYTGPPGFMRQRIGPPTTPLTWFHLGDGTSPEYWQRHQQLLHHLRNP</sequence>